<dbReference type="RefSeq" id="WP_184150125.1">
    <property type="nucleotide sequence ID" value="NZ_JACHFM010000002.1"/>
</dbReference>
<evidence type="ECO:0000313" key="7">
    <source>
        <dbReference type="Proteomes" id="UP000549457"/>
    </source>
</evidence>
<keyword evidence="3" id="KW-0274">FAD</keyword>
<dbReference type="InterPro" id="IPR050315">
    <property type="entry name" value="FAD-oxidoreductase_2"/>
</dbReference>
<reference evidence="6 7" key="1">
    <citation type="submission" date="2020-08" db="EMBL/GenBank/DDBJ databases">
        <title>Genomic Encyclopedia of Type Strains, Phase IV (KMG-IV): sequencing the most valuable type-strain genomes for metagenomic binning, comparative biology and taxonomic classification.</title>
        <authorList>
            <person name="Goeker M."/>
        </authorList>
    </citation>
    <scope>NUCLEOTIDE SEQUENCE [LARGE SCALE GENOMIC DNA]</scope>
    <source>
        <strain evidence="6 7">DSM 101730</strain>
    </source>
</reference>
<protein>
    <submittedName>
        <fullName evidence="6">3-oxosteroid 1-dehydrogenase</fullName>
        <ecNumber evidence="6">1.3.99.4</ecNumber>
    </submittedName>
</protein>
<dbReference type="GO" id="GO:0008202">
    <property type="term" value="P:steroid metabolic process"/>
    <property type="evidence" value="ECO:0007669"/>
    <property type="project" value="UniProtKB-ARBA"/>
</dbReference>
<dbReference type="AlphaFoldDB" id="A0A840SUB1"/>
<dbReference type="GO" id="GO:0047571">
    <property type="term" value="F:3-oxosteroid 1-dehydrogenase activity"/>
    <property type="evidence" value="ECO:0007669"/>
    <property type="project" value="UniProtKB-EC"/>
</dbReference>
<gene>
    <name evidence="6" type="ORF">HNP73_002687</name>
</gene>
<dbReference type="InterPro" id="IPR027477">
    <property type="entry name" value="Succ_DH/fumarate_Rdtase_cat_sf"/>
</dbReference>
<feature type="domain" description="FAD-dependent oxidoreductase 2 FAD-binding" evidence="5">
    <location>
        <begin position="19"/>
        <end position="519"/>
    </location>
</feature>
<keyword evidence="7" id="KW-1185">Reference proteome</keyword>
<dbReference type="Pfam" id="PF00890">
    <property type="entry name" value="FAD_binding_2"/>
    <property type="match status" value="1"/>
</dbReference>
<dbReference type="EMBL" id="JACHFM010000002">
    <property type="protein sequence ID" value="MBB5222751.1"/>
    <property type="molecule type" value="Genomic_DNA"/>
</dbReference>
<proteinExistence type="predicted"/>
<evidence type="ECO:0000256" key="1">
    <source>
        <dbReference type="ARBA" id="ARBA00001974"/>
    </source>
</evidence>
<organism evidence="6 7">
    <name type="scientific">Amaricoccus macauensis</name>
    <dbReference type="NCBI Taxonomy" id="57001"/>
    <lineage>
        <taxon>Bacteria</taxon>
        <taxon>Pseudomonadati</taxon>
        <taxon>Pseudomonadota</taxon>
        <taxon>Alphaproteobacteria</taxon>
        <taxon>Rhodobacterales</taxon>
        <taxon>Paracoccaceae</taxon>
        <taxon>Amaricoccus</taxon>
    </lineage>
</organism>
<name>A0A840SUB1_9RHOB</name>
<dbReference type="PANTHER" id="PTHR43400:SF10">
    <property type="entry name" value="3-OXOSTEROID 1-DEHYDROGENASE"/>
    <property type="match status" value="1"/>
</dbReference>
<sequence>MGASAPNAVDERGDSIRCDVAVIGSGAAALTVALRAAAGGRSVVILEKAASIGGTSAMSGGMTWVPANHLAAAAGHRDSVEEAIRYVEAAAPAGWLETEGELLRAQVANGPDMLRFVEAHSPLRFTIADVPDPMMELPGAKRLGRLLSPVPVSRKLIGRYGDLVRSSTLPLNMTYAEAQRANILRKPVMGAIRYGATMLRRYLSGGVSRGRAVIVGLLKGCLDHGCRLELSCRATGLVLDENDVVTAVDCERNGRPFRVNVTSAVVLATGGFEWDAEMMAKYFPTDYEYRSSPRTNTGDGHRMAQEAGAAFARMDQANIMVQPPIRYEGALHGLPLVIHTDADAIIVDRSGRRFVNEYSFTINDRIMGVDAETGRSAHLPAWVITHRPMVRRTLLINWYKRYDRNWLVYARSVEELAQRIGVDAANLQDTVWNFNRMAKAGVDTEFGRGEDEYGRALAKRLGLMRPIDTPPYVAIRCKPSVLGTKGGVRTNARGQALREDGSVIAGLYCAGNVMANPVGTRTPSQVGTTIGPYMTWGYICASSILSDNRGA</sequence>
<evidence type="ECO:0000259" key="5">
    <source>
        <dbReference type="Pfam" id="PF00890"/>
    </source>
</evidence>
<comment type="cofactor">
    <cofactor evidence="1">
        <name>FAD</name>
        <dbReference type="ChEBI" id="CHEBI:57692"/>
    </cofactor>
</comment>
<keyword evidence="4 6" id="KW-0560">Oxidoreductase</keyword>
<evidence type="ECO:0000256" key="2">
    <source>
        <dbReference type="ARBA" id="ARBA00022630"/>
    </source>
</evidence>
<dbReference type="SUPFAM" id="SSF56425">
    <property type="entry name" value="Succinate dehydrogenase/fumarate reductase flavoprotein, catalytic domain"/>
    <property type="match status" value="1"/>
</dbReference>
<evidence type="ECO:0000256" key="4">
    <source>
        <dbReference type="ARBA" id="ARBA00023002"/>
    </source>
</evidence>
<keyword evidence="2" id="KW-0285">Flavoprotein</keyword>
<dbReference type="Proteomes" id="UP000549457">
    <property type="component" value="Unassembled WGS sequence"/>
</dbReference>
<dbReference type="InterPro" id="IPR036188">
    <property type="entry name" value="FAD/NAD-bd_sf"/>
</dbReference>
<dbReference type="SUPFAM" id="SSF51905">
    <property type="entry name" value="FAD/NAD(P)-binding domain"/>
    <property type="match status" value="1"/>
</dbReference>
<evidence type="ECO:0000256" key="3">
    <source>
        <dbReference type="ARBA" id="ARBA00022827"/>
    </source>
</evidence>
<dbReference type="EC" id="1.3.99.4" evidence="6"/>
<dbReference type="InterPro" id="IPR003953">
    <property type="entry name" value="FAD-dep_OxRdtase_2_FAD-bd"/>
</dbReference>
<accession>A0A840SUB1</accession>
<evidence type="ECO:0000313" key="6">
    <source>
        <dbReference type="EMBL" id="MBB5222751.1"/>
    </source>
</evidence>
<comment type="caution">
    <text evidence="6">The sequence shown here is derived from an EMBL/GenBank/DDBJ whole genome shotgun (WGS) entry which is preliminary data.</text>
</comment>
<dbReference type="PANTHER" id="PTHR43400">
    <property type="entry name" value="FUMARATE REDUCTASE"/>
    <property type="match status" value="1"/>
</dbReference>
<dbReference type="Gene3D" id="3.50.50.60">
    <property type="entry name" value="FAD/NAD(P)-binding domain"/>
    <property type="match status" value="2"/>
</dbReference>